<sequence>MEHYGPGAWESPSGGLGMTAAGHGGVPRPEKVDQAQALARSCAGGPGFQQCDRGFATCAIHTHGKCCKLHWSCHMGWCHCKYVYQRMTPVEQLPSTVVPSGIMPERTPVCSLLISPSRSPCGARATMGGGGVDASRAAATAAAAGGAAAGIKQAILSEGFKIRRVNGTLCYVQHLLLSPRCTSAYMVLDGGFADSTPICGRGWRQQQQQQPLASLIVSPCSSPCSGSGSAGESADSGMPASPDSAEGKRSDAEEETEGEGDEGDNEDDDGGGGNENDDDDTCSLQSLASGVGLGGEMPQLRANRMRGISEVVDVIETTV</sequence>
<accession>A0AAJ7SPE2</accession>
<gene>
    <name evidence="5" type="primary">LOC116938747</name>
</gene>
<evidence type="ECO:0000256" key="3">
    <source>
        <dbReference type="SAM" id="MobiDB-lite"/>
    </source>
</evidence>
<feature type="region of interest" description="Disordered" evidence="3">
    <location>
        <begin position="224"/>
        <end position="298"/>
    </location>
</feature>
<keyword evidence="4" id="KW-1185">Reference proteome</keyword>
<feature type="compositionally biased region" description="Acidic residues" evidence="3">
    <location>
        <begin position="252"/>
        <end position="281"/>
    </location>
</feature>
<evidence type="ECO:0000256" key="1">
    <source>
        <dbReference type="ARBA" id="ARBA00010215"/>
    </source>
</evidence>
<dbReference type="RefSeq" id="XP_032802218.1">
    <property type="nucleotide sequence ID" value="XM_032946327.1"/>
</dbReference>
<keyword evidence="2" id="KW-0524">Neurogenesis</keyword>
<proteinExistence type="inferred from homology"/>
<dbReference type="GO" id="GO:0007399">
    <property type="term" value="P:nervous system development"/>
    <property type="evidence" value="ECO:0007669"/>
    <property type="project" value="UniProtKB-KW"/>
</dbReference>
<dbReference type="InterPro" id="IPR029670">
    <property type="entry name" value="UPF0524_fam"/>
</dbReference>
<protein>
    <submittedName>
        <fullName evidence="5">UPF0524 protein C3orf70 homolog A-like isoform X1</fullName>
    </submittedName>
</protein>
<dbReference type="PANTHER" id="PTHR31785:SF2">
    <property type="entry name" value="UPF0524 PROTEIN C3ORF70"/>
    <property type="match status" value="1"/>
</dbReference>
<dbReference type="AlphaFoldDB" id="A0AAJ7SPE2"/>
<dbReference type="PANTHER" id="PTHR31785">
    <property type="entry name" value="UPF0524 PROTEIN C3ORF70"/>
    <property type="match status" value="1"/>
</dbReference>
<feature type="compositionally biased region" description="Low complexity" evidence="3">
    <location>
        <begin position="224"/>
        <end position="237"/>
    </location>
</feature>
<evidence type="ECO:0000256" key="2">
    <source>
        <dbReference type="ARBA" id="ARBA00022902"/>
    </source>
</evidence>
<name>A0AAJ7SPE2_PETMA</name>
<evidence type="ECO:0000313" key="4">
    <source>
        <dbReference type="Proteomes" id="UP001318040"/>
    </source>
</evidence>
<evidence type="ECO:0000313" key="5">
    <source>
        <dbReference type="RefSeq" id="XP_032802218.1"/>
    </source>
</evidence>
<dbReference type="Proteomes" id="UP001318040">
    <property type="component" value="Chromosome 4"/>
</dbReference>
<organism evidence="4 5">
    <name type="scientific">Petromyzon marinus</name>
    <name type="common">Sea lamprey</name>
    <dbReference type="NCBI Taxonomy" id="7757"/>
    <lineage>
        <taxon>Eukaryota</taxon>
        <taxon>Metazoa</taxon>
        <taxon>Chordata</taxon>
        <taxon>Craniata</taxon>
        <taxon>Vertebrata</taxon>
        <taxon>Cyclostomata</taxon>
        <taxon>Hyperoartia</taxon>
        <taxon>Petromyzontiformes</taxon>
        <taxon>Petromyzontidae</taxon>
        <taxon>Petromyzon</taxon>
    </lineage>
</organism>
<comment type="similarity">
    <text evidence="1">Belongs to the UPF0524 family.</text>
</comment>
<dbReference type="Pfam" id="PF15823">
    <property type="entry name" value="UPF0524"/>
    <property type="match status" value="1"/>
</dbReference>
<feature type="compositionally biased region" description="Gly residues" evidence="3">
    <location>
        <begin position="14"/>
        <end position="25"/>
    </location>
</feature>
<reference evidence="5" key="1">
    <citation type="submission" date="2025-08" db="UniProtKB">
        <authorList>
            <consortium name="RefSeq"/>
        </authorList>
    </citation>
    <scope>IDENTIFICATION</scope>
    <source>
        <tissue evidence="5">Sperm</tissue>
    </source>
</reference>
<dbReference type="KEGG" id="pmrn:116938747"/>
<feature type="region of interest" description="Disordered" evidence="3">
    <location>
        <begin position="1"/>
        <end position="30"/>
    </location>
</feature>